<dbReference type="Proteomes" id="UP000653305">
    <property type="component" value="Unassembled WGS sequence"/>
</dbReference>
<gene>
    <name evidence="1" type="ORF">PHJA_002255500</name>
</gene>
<sequence>MINRTVDLDPQPDSHLYPKERLRLAVKTLKQSEPSSSFNLDPSFRTPPPPCLELSLPFPSSTAAQPLEEIGFVCIVKLPVERVELCNQLSLLLPGANSSFVETF</sequence>
<name>A0A830D1L3_9LAMI</name>
<protein>
    <submittedName>
        <fullName evidence="1">Uncharacterized protein</fullName>
    </submittedName>
</protein>
<reference evidence="1" key="1">
    <citation type="submission" date="2020-07" db="EMBL/GenBank/DDBJ databases">
        <title>Ethylene signaling mediates host invasion by parasitic plants.</title>
        <authorList>
            <person name="Yoshida S."/>
        </authorList>
    </citation>
    <scope>NUCLEOTIDE SEQUENCE</scope>
    <source>
        <strain evidence="1">Okayama</strain>
    </source>
</reference>
<dbReference type="AlphaFoldDB" id="A0A830D1L3"/>
<accession>A0A830D1L3</accession>
<keyword evidence="2" id="KW-1185">Reference proteome</keyword>
<organism evidence="1 2">
    <name type="scientific">Phtheirospermum japonicum</name>
    <dbReference type="NCBI Taxonomy" id="374723"/>
    <lineage>
        <taxon>Eukaryota</taxon>
        <taxon>Viridiplantae</taxon>
        <taxon>Streptophyta</taxon>
        <taxon>Embryophyta</taxon>
        <taxon>Tracheophyta</taxon>
        <taxon>Spermatophyta</taxon>
        <taxon>Magnoliopsida</taxon>
        <taxon>eudicotyledons</taxon>
        <taxon>Gunneridae</taxon>
        <taxon>Pentapetalae</taxon>
        <taxon>asterids</taxon>
        <taxon>lamiids</taxon>
        <taxon>Lamiales</taxon>
        <taxon>Orobanchaceae</taxon>
        <taxon>Orobanchaceae incertae sedis</taxon>
        <taxon>Phtheirospermum</taxon>
    </lineage>
</organism>
<evidence type="ECO:0000313" key="1">
    <source>
        <dbReference type="EMBL" id="GFQ01116.1"/>
    </source>
</evidence>
<proteinExistence type="predicted"/>
<dbReference type="EMBL" id="BMAC01000658">
    <property type="protein sequence ID" value="GFQ01116.1"/>
    <property type="molecule type" value="Genomic_DNA"/>
</dbReference>
<evidence type="ECO:0000313" key="2">
    <source>
        <dbReference type="Proteomes" id="UP000653305"/>
    </source>
</evidence>
<comment type="caution">
    <text evidence="1">The sequence shown here is derived from an EMBL/GenBank/DDBJ whole genome shotgun (WGS) entry which is preliminary data.</text>
</comment>